<evidence type="ECO:0000313" key="1">
    <source>
        <dbReference type="EMBL" id="BES81727.1"/>
    </source>
</evidence>
<gene>
    <name evidence="1" type="ORF">PABY_12940</name>
</gene>
<dbReference type="Proteomes" id="UP001341135">
    <property type="component" value="Chromosome"/>
</dbReference>
<organism evidence="1 2">
    <name type="scientific">Pyrodictium abyssi</name>
    <dbReference type="NCBI Taxonomy" id="54256"/>
    <lineage>
        <taxon>Archaea</taxon>
        <taxon>Thermoproteota</taxon>
        <taxon>Thermoprotei</taxon>
        <taxon>Desulfurococcales</taxon>
        <taxon>Pyrodictiaceae</taxon>
        <taxon>Pyrodictium</taxon>
    </lineage>
</organism>
<evidence type="ECO:0000313" key="2">
    <source>
        <dbReference type="Proteomes" id="UP001341135"/>
    </source>
</evidence>
<dbReference type="EMBL" id="AP028907">
    <property type="protein sequence ID" value="BES81727.1"/>
    <property type="molecule type" value="Genomic_DNA"/>
</dbReference>
<evidence type="ECO:0008006" key="3">
    <source>
        <dbReference type="Google" id="ProtNLM"/>
    </source>
</evidence>
<proteinExistence type="predicted"/>
<keyword evidence="2" id="KW-1185">Reference proteome</keyword>
<sequence>MLSHVPPRRMACCERDGRLIGRRPCPVGLGVQRLYAGEPPVKLILENFGPVRSAELSLGDVTLPLGPPNTGKSYAMRALYSSALVLDEHVAQHLVDNVARRLRPEAYSQLVEKASYIQTAAKLLLASLLAGTLLASRKALNIITLKIMLDNSRRIIMCYQLGPALRIKSSL</sequence>
<reference evidence="1 2" key="1">
    <citation type="submission" date="2023-09" db="EMBL/GenBank/DDBJ databases">
        <title>Pyrofollis japonicus gen. nov. sp. nov., a novel member of the family Pyrodictiaceae isolated from the Iheya North hydrothermal field.</title>
        <authorList>
            <person name="Miyazaki U."/>
            <person name="Sanari M."/>
            <person name="Tame A."/>
            <person name="Kitajima M."/>
            <person name="Okamoto A."/>
            <person name="Sawayama S."/>
            <person name="Miyazaki J."/>
            <person name="Takai K."/>
            <person name="Nakagawa S."/>
        </authorList>
    </citation>
    <scope>NUCLEOTIDE SEQUENCE [LARGE SCALE GENOMIC DNA]</scope>
    <source>
        <strain evidence="1 2">AV2</strain>
    </source>
</reference>
<accession>A0ABN6ZTZ9</accession>
<name>A0ABN6ZTZ9_9CREN</name>
<protein>
    <recommendedName>
        <fullName evidence="3">ATPase AAA-type core domain-containing protein</fullName>
    </recommendedName>
</protein>